<dbReference type="OrthoDB" id="5826947at2759"/>
<dbReference type="GO" id="GO:0031297">
    <property type="term" value="P:replication fork processing"/>
    <property type="evidence" value="ECO:0007669"/>
    <property type="project" value="TreeGrafter"/>
</dbReference>
<protein>
    <recommendedName>
        <fullName evidence="4">Transposase</fullName>
    </recommendedName>
</protein>
<dbReference type="InterPro" id="IPR001888">
    <property type="entry name" value="Transposase_1"/>
</dbReference>
<dbReference type="GO" id="GO:0044774">
    <property type="term" value="P:mitotic DNA integrity checkpoint signaling"/>
    <property type="evidence" value="ECO:0007669"/>
    <property type="project" value="TreeGrafter"/>
</dbReference>
<feature type="region of interest" description="Disordered" evidence="1">
    <location>
        <begin position="129"/>
        <end position="164"/>
    </location>
</feature>
<dbReference type="InterPro" id="IPR052709">
    <property type="entry name" value="Transposase-MT_Hybrid"/>
</dbReference>
<evidence type="ECO:0000313" key="2">
    <source>
        <dbReference type="EMBL" id="RCN39280.1"/>
    </source>
</evidence>
<dbReference type="GO" id="GO:0000729">
    <property type="term" value="P:DNA double-strand break processing"/>
    <property type="evidence" value="ECO:0007669"/>
    <property type="project" value="TreeGrafter"/>
</dbReference>
<evidence type="ECO:0000313" key="3">
    <source>
        <dbReference type="Proteomes" id="UP000252519"/>
    </source>
</evidence>
<gene>
    <name evidence="2" type="ORF">ANCCAN_14808</name>
</gene>
<dbReference type="STRING" id="29170.A0A368G8F1"/>
<dbReference type="GO" id="GO:0035861">
    <property type="term" value="C:site of double-strand break"/>
    <property type="evidence" value="ECO:0007669"/>
    <property type="project" value="TreeGrafter"/>
</dbReference>
<feature type="region of interest" description="Disordered" evidence="1">
    <location>
        <begin position="924"/>
        <end position="974"/>
    </location>
</feature>
<dbReference type="GO" id="GO:0003690">
    <property type="term" value="F:double-stranded DNA binding"/>
    <property type="evidence" value="ECO:0007669"/>
    <property type="project" value="TreeGrafter"/>
</dbReference>
<dbReference type="PANTHER" id="PTHR46060">
    <property type="entry name" value="MARINER MOS1 TRANSPOSASE-LIKE PROTEIN"/>
    <property type="match status" value="1"/>
</dbReference>
<accession>A0A368G8F1</accession>
<dbReference type="PANTHER" id="PTHR46060:SF2">
    <property type="entry name" value="HISTONE-LYSINE N-METHYLTRANSFERASE SETMAR"/>
    <property type="match status" value="1"/>
</dbReference>
<keyword evidence="3" id="KW-1185">Reference proteome</keyword>
<dbReference type="Pfam" id="PF01359">
    <property type="entry name" value="Transposase_1"/>
    <property type="match status" value="1"/>
</dbReference>
<dbReference type="InterPro" id="IPR036397">
    <property type="entry name" value="RNaseH_sf"/>
</dbReference>
<evidence type="ECO:0008006" key="4">
    <source>
        <dbReference type="Google" id="ProtNLM"/>
    </source>
</evidence>
<sequence length="1237" mass="139279">MRLSPTSHPTSIILLSCLARHQIEVDLASRIYKQWSTKRQHFCNAHVLEATLFLGREIQQLSGEFPLNGLSGVPDSVMEDFVAHVRMYGTLLGHSICLEKKHVIDFYNENWVEFHSDILGRLEKDKQLEKGSEEEVQNSRLPSFADHSLSQPSTSSNSPREKVEPNVAGVKILKPFSFDKYDVKPCTSNDSSVSADDKSRLLDCSMSNTETSLTEDEDLWRMTNCALCGVCRPEVKLRRAPKDPGQHLLLLSGLVMSNAVDINTACSIYKVNLARLNHYCRSHFARAALCFGGEVRKACGQFPVRDFVIPLNVQTELLDRVKQISSKIDKQVELRTSDFVRFYTDCQAGYHEEEGWKVLPTSLSVEPLLQEPQLTSNSFANGMSFVVVTMEGAHDDQQLPGAKVPASLRRPFTCFICGERESQSEGRKNSMLPGQNMIVLCCLMMGYALPLDMAKIIFPEMYIKDKRSCRKHYIQAIAFLSDEIQTSLGRPPPKDFSEIPCCIRADILTRIRGYAELINNEEDVQEDHLSRFYNNCQTRYRTETGWAAVDLWQLKKSTPNPINGDITMSLKRPANEPLPLVPVKQLREKLNKEPSYEQLQALRRGKCGVCGKIKLCKQLRDASAKDPIVQVLLCCLVLHDRISVETAIELYTSNRQLKRRICHEHFIFVGEFLRAEYRKRHLDGDCMPNSFLYELNAPTNELFARLVEISKEIDAEDGLNLEGMGLSLFFADYQLNYGDGNRQAVEYKGGDGCEQEFYMCGNASVQEIPFMPDELSLKSLSGAAGLSISDLEGFTAEHLVLQGAGLIPHCNVGPQVSNMFASTKEESSAVNALQGYECTVMDASHGLSALIHEASADSQHQSSDMKPAYQTSAFSGANLNEQVEGSVMDEKSTLYTGFSATDLLGQADSCNDTKLCTGEGTAEQHPFKEFDEPYSCDQEDNEDTSSCQKEETPAPPIDGSAREKSKSSTPPLTSEEMQLIETMYKADPNKSITDLAAEVGVSESAVLSYLRSSGLQDEVLNEAQLQCRLEMCSALSLRNSREPFLSRIVTYGEIVLFFEGRKRQLYLSRGSGKKVGRRLPDKKILLTVWWSSSGLICHQFMHYNHIAVEDLCRQIAEVRKRIHTNNPELAHGLGPILLCDNPRPHLTRDLTTKLYQCGFEILPYPSHAKDLLPSHYYFFQHLIKYMENKDYVKALDIRKDFHNFISSRTPNFFADGMNELASRWNQCIESNGHYIDF</sequence>
<dbReference type="AlphaFoldDB" id="A0A368G8F1"/>
<dbReference type="GO" id="GO:0042800">
    <property type="term" value="F:histone H3K4 methyltransferase activity"/>
    <property type="evidence" value="ECO:0007669"/>
    <property type="project" value="TreeGrafter"/>
</dbReference>
<dbReference type="GO" id="GO:0000793">
    <property type="term" value="C:condensed chromosome"/>
    <property type="evidence" value="ECO:0007669"/>
    <property type="project" value="TreeGrafter"/>
</dbReference>
<dbReference type="GO" id="GO:0003697">
    <property type="term" value="F:single-stranded DNA binding"/>
    <property type="evidence" value="ECO:0007669"/>
    <property type="project" value="TreeGrafter"/>
</dbReference>
<dbReference type="GO" id="GO:0046975">
    <property type="term" value="F:histone H3K36 methyltransferase activity"/>
    <property type="evidence" value="ECO:0007669"/>
    <property type="project" value="TreeGrafter"/>
</dbReference>
<dbReference type="Gene3D" id="3.30.420.10">
    <property type="entry name" value="Ribonuclease H-like superfamily/Ribonuclease H"/>
    <property type="match status" value="1"/>
</dbReference>
<evidence type="ECO:0000256" key="1">
    <source>
        <dbReference type="SAM" id="MobiDB-lite"/>
    </source>
</evidence>
<dbReference type="GO" id="GO:0000014">
    <property type="term" value="F:single-stranded DNA endodeoxyribonuclease activity"/>
    <property type="evidence" value="ECO:0007669"/>
    <property type="project" value="TreeGrafter"/>
</dbReference>
<organism evidence="2 3">
    <name type="scientific">Ancylostoma caninum</name>
    <name type="common">Dog hookworm</name>
    <dbReference type="NCBI Taxonomy" id="29170"/>
    <lineage>
        <taxon>Eukaryota</taxon>
        <taxon>Metazoa</taxon>
        <taxon>Ecdysozoa</taxon>
        <taxon>Nematoda</taxon>
        <taxon>Chromadorea</taxon>
        <taxon>Rhabditida</taxon>
        <taxon>Rhabditina</taxon>
        <taxon>Rhabditomorpha</taxon>
        <taxon>Strongyloidea</taxon>
        <taxon>Ancylostomatidae</taxon>
        <taxon>Ancylostomatinae</taxon>
        <taxon>Ancylostoma</taxon>
    </lineage>
</organism>
<dbReference type="GO" id="GO:0006303">
    <property type="term" value="P:double-strand break repair via nonhomologous end joining"/>
    <property type="evidence" value="ECO:0007669"/>
    <property type="project" value="TreeGrafter"/>
</dbReference>
<dbReference type="PROSITE" id="PS51257">
    <property type="entry name" value="PROKAR_LIPOPROTEIN"/>
    <property type="match status" value="1"/>
</dbReference>
<feature type="compositionally biased region" description="Acidic residues" evidence="1">
    <location>
        <begin position="932"/>
        <end position="943"/>
    </location>
</feature>
<dbReference type="Proteomes" id="UP000252519">
    <property type="component" value="Unassembled WGS sequence"/>
</dbReference>
<name>A0A368G8F1_ANCCA</name>
<reference evidence="2 3" key="1">
    <citation type="submission" date="2014-10" db="EMBL/GenBank/DDBJ databases">
        <title>Draft genome of the hookworm Ancylostoma caninum.</title>
        <authorList>
            <person name="Mitreva M."/>
        </authorList>
    </citation>
    <scope>NUCLEOTIDE SEQUENCE [LARGE SCALE GENOMIC DNA]</scope>
    <source>
        <strain evidence="2 3">Baltimore</strain>
    </source>
</reference>
<feature type="compositionally biased region" description="Low complexity" evidence="1">
    <location>
        <begin position="148"/>
        <end position="158"/>
    </location>
</feature>
<dbReference type="GO" id="GO:0044547">
    <property type="term" value="F:DNA topoisomerase binding"/>
    <property type="evidence" value="ECO:0007669"/>
    <property type="project" value="TreeGrafter"/>
</dbReference>
<dbReference type="EMBL" id="JOJR01000347">
    <property type="protein sequence ID" value="RCN39280.1"/>
    <property type="molecule type" value="Genomic_DNA"/>
</dbReference>
<proteinExistence type="predicted"/>
<dbReference type="GO" id="GO:0015074">
    <property type="term" value="P:DNA integration"/>
    <property type="evidence" value="ECO:0007669"/>
    <property type="project" value="TreeGrafter"/>
</dbReference>
<dbReference type="GO" id="GO:0005634">
    <property type="term" value="C:nucleus"/>
    <property type="evidence" value="ECO:0007669"/>
    <property type="project" value="TreeGrafter"/>
</dbReference>
<comment type="caution">
    <text evidence="2">The sequence shown here is derived from an EMBL/GenBank/DDBJ whole genome shotgun (WGS) entry which is preliminary data.</text>
</comment>